<dbReference type="PROSITE" id="PS51318">
    <property type="entry name" value="TAT"/>
    <property type="match status" value="1"/>
</dbReference>
<sequence length="170" mass="18849">MISRRQLLACVAACTTVLATAPAAHALDKPKGKVVLTVSGKISQSNAPGKVEFDMDMLAALPQHSFTTMTPWYKEPRKFTGPLLRDVLAAAGVQGKLIKAVALNDYKAELPVDDSARFPVVLARLMDDKPMPVRDKGPLFIVYPYDTDEVLRSERYYNRSAWQLKSLEIE</sequence>
<evidence type="ECO:0000313" key="4">
    <source>
        <dbReference type="Proteomes" id="UP001235760"/>
    </source>
</evidence>
<dbReference type="Pfam" id="PF00174">
    <property type="entry name" value="Oxidored_molyb"/>
    <property type="match status" value="1"/>
</dbReference>
<dbReference type="InterPro" id="IPR036374">
    <property type="entry name" value="OxRdtase_Mopterin-bd_sf"/>
</dbReference>
<name>A0ABT9G8U2_LEPDI</name>
<dbReference type="Gene3D" id="3.90.420.10">
    <property type="entry name" value="Oxidoreductase, molybdopterin-binding domain"/>
    <property type="match status" value="1"/>
</dbReference>
<evidence type="ECO:0000259" key="2">
    <source>
        <dbReference type="Pfam" id="PF00174"/>
    </source>
</evidence>
<keyword evidence="4" id="KW-1185">Reference proteome</keyword>
<dbReference type="InterPro" id="IPR006311">
    <property type="entry name" value="TAT_signal"/>
</dbReference>
<proteinExistence type="predicted"/>
<gene>
    <name evidence="3" type="ORF">Q8X39_19805</name>
</gene>
<evidence type="ECO:0000256" key="1">
    <source>
        <dbReference type="SAM" id="SignalP"/>
    </source>
</evidence>
<reference evidence="3 4" key="1">
    <citation type="submission" date="2023-08" db="EMBL/GenBank/DDBJ databases">
        <authorList>
            <person name="Roldan D.M."/>
            <person name="Menes R.J."/>
        </authorList>
    </citation>
    <scope>NUCLEOTIDE SEQUENCE [LARGE SCALE GENOMIC DNA]</scope>
    <source>
        <strain evidence="3 4">CCM 2812</strain>
    </source>
</reference>
<accession>A0ABT9G8U2</accession>
<dbReference type="InterPro" id="IPR000572">
    <property type="entry name" value="OxRdtase_Mopterin-bd_dom"/>
</dbReference>
<comment type="caution">
    <text evidence="3">The sequence shown here is derived from an EMBL/GenBank/DDBJ whole genome shotgun (WGS) entry which is preliminary data.</text>
</comment>
<dbReference type="SUPFAM" id="SSF56524">
    <property type="entry name" value="Oxidoreductase molybdopterin-binding domain"/>
    <property type="match status" value="1"/>
</dbReference>
<organism evidence="3 4">
    <name type="scientific">Leptothrix discophora</name>
    <dbReference type="NCBI Taxonomy" id="89"/>
    <lineage>
        <taxon>Bacteria</taxon>
        <taxon>Pseudomonadati</taxon>
        <taxon>Pseudomonadota</taxon>
        <taxon>Betaproteobacteria</taxon>
        <taxon>Burkholderiales</taxon>
        <taxon>Sphaerotilaceae</taxon>
        <taxon>Leptothrix</taxon>
    </lineage>
</organism>
<feature type="signal peptide" evidence="1">
    <location>
        <begin position="1"/>
        <end position="26"/>
    </location>
</feature>
<dbReference type="Proteomes" id="UP001235760">
    <property type="component" value="Unassembled WGS sequence"/>
</dbReference>
<evidence type="ECO:0000313" key="3">
    <source>
        <dbReference type="EMBL" id="MDP4302888.1"/>
    </source>
</evidence>
<protein>
    <submittedName>
        <fullName evidence="3">Molybdopterin-dependent oxidoreductase</fullName>
    </submittedName>
</protein>
<dbReference type="EMBL" id="JAUZEE010000017">
    <property type="protein sequence ID" value="MDP4302888.1"/>
    <property type="molecule type" value="Genomic_DNA"/>
</dbReference>
<keyword evidence="1" id="KW-0732">Signal</keyword>
<feature type="chain" id="PRO_5046549282" evidence="1">
    <location>
        <begin position="27"/>
        <end position="170"/>
    </location>
</feature>
<feature type="domain" description="Oxidoreductase molybdopterin-binding" evidence="2">
    <location>
        <begin position="71"/>
        <end position="144"/>
    </location>
</feature>